<protein>
    <submittedName>
        <fullName evidence="1">Uncharacterized protein</fullName>
    </submittedName>
</protein>
<dbReference type="AlphaFoldDB" id="F0XWF4"/>
<dbReference type="Proteomes" id="UP000002729">
    <property type="component" value="Unassembled WGS sequence"/>
</dbReference>
<accession>F0XWF4</accession>
<dbReference type="InParanoid" id="F0XWF4"/>
<dbReference type="KEGG" id="aaf:AURANDRAFT_60816"/>
<dbReference type="OrthoDB" id="45768at2759"/>
<dbReference type="GeneID" id="20223182"/>
<name>F0XWF4_AURAN</name>
<keyword evidence="2" id="KW-1185">Reference proteome</keyword>
<dbReference type="EMBL" id="GL833120">
    <property type="protein sequence ID" value="EGB12971.1"/>
    <property type="molecule type" value="Genomic_DNA"/>
</dbReference>
<reference evidence="1 2" key="1">
    <citation type="journal article" date="2011" name="Proc. Natl. Acad. Sci. U.S.A.">
        <title>Niche of harmful alga Aureococcus anophagefferens revealed through ecogenomics.</title>
        <authorList>
            <person name="Gobler C.J."/>
            <person name="Berry D.L."/>
            <person name="Dyhrman S.T."/>
            <person name="Wilhelm S.W."/>
            <person name="Salamov A."/>
            <person name="Lobanov A.V."/>
            <person name="Zhang Y."/>
            <person name="Collier J.L."/>
            <person name="Wurch L.L."/>
            <person name="Kustka A.B."/>
            <person name="Dill B.D."/>
            <person name="Shah M."/>
            <person name="VerBerkmoes N.C."/>
            <person name="Kuo A."/>
            <person name="Terry A."/>
            <person name="Pangilinan J."/>
            <person name="Lindquist E.A."/>
            <person name="Lucas S."/>
            <person name="Paulsen I.T."/>
            <person name="Hattenrath-Lehmann T.K."/>
            <person name="Talmage S.C."/>
            <person name="Walker E.A."/>
            <person name="Koch F."/>
            <person name="Burson A.M."/>
            <person name="Marcoval M.A."/>
            <person name="Tang Y.Z."/>
            <person name="Lecleir G.R."/>
            <person name="Coyne K.J."/>
            <person name="Berg G.M."/>
            <person name="Bertrand E.M."/>
            <person name="Saito M.A."/>
            <person name="Gladyshev V.N."/>
            <person name="Grigoriev I.V."/>
        </authorList>
    </citation>
    <scope>NUCLEOTIDE SEQUENCE [LARGE SCALE GENOMIC DNA]</scope>
    <source>
        <strain evidence="2">CCMP 1984</strain>
    </source>
</reference>
<evidence type="ECO:0000313" key="1">
    <source>
        <dbReference type="EMBL" id="EGB12971.1"/>
    </source>
</evidence>
<gene>
    <name evidence="1" type="ORF">AURANDRAFT_60816</name>
</gene>
<proteinExistence type="predicted"/>
<sequence>MFVATRLRRAVRAAHDSGNLYVGLGAAGLVASGGLAYREWREDQRLEAMREIRAQIRDLKKDQDEKLRAKREGARFSDRKVLFTATINRRVHAAIGFDGPLALTQVTAGQPVAVLEVDIGPEGGYHECRNEFGEGLYPKAYITPDDATAYDATAAGDGASSKHVC</sequence>
<dbReference type="RefSeq" id="XP_009032584.1">
    <property type="nucleotide sequence ID" value="XM_009034336.1"/>
</dbReference>
<organism evidence="2">
    <name type="scientific">Aureococcus anophagefferens</name>
    <name type="common">Harmful bloom alga</name>
    <dbReference type="NCBI Taxonomy" id="44056"/>
    <lineage>
        <taxon>Eukaryota</taxon>
        <taxon>Sar</taxon>
        <taxon>Stramenopiles</taxon>
        <taxon>Ochrophyta</taxon>
        <taxon>Pelagophyceae</taxon>
        <taxon>Pelagomonadales</taxon>
        <taxon>Pelagomonadaceae</taxon>
        <taxon>Aureococcus</taxon>
    </lineage>
</organism>
<evidence type="ECO:0000313" key="2">
    <source>
        <dbReference type="Proteomes" id="UP000002729"/>
    </source>
</evidence>